<name>A0AAD6V1C1_9AGAR</name>
<feature type="transmembrane region" description="Helical" evidence="1">
    <location>
        <begin position="557"/>
        <end position="577"/>
    </location>
</feature>
<gene>
    <name evidence="2" type="ORF">GGX14DRAFT_572681</name>
</gene>
<dbReference type="Proteomes" id="UP001219525">
    <property type="component" value="Unassembled WGS sequence"/>
</dbReference>
<evidence type="ECO:0000256" key="1">
    <source>
        <dbReference type="SAM" id="Phobius"/>
    </source>
</evidence>
<feature type="transmembrane region" description="Helical" evidence="1">
    <location>
        <begin position="126"/>
        <end position="148"/>
    </location>
</feature>
<keyword evidence="1" id="KW-0472">Membrane</keyword>
<dbReference type="EMBL" id="JARJCW010000067">
    <property type="protein sequence ID" value="KAJ7199646.1"/>
    <property type="molecule type" value="Genomic_DNA"/>
</dbReference>
<protein>
    <submittedName>
        <fullName evidence="2">Uncharacterized protein</fullName>
    </submittedName>
</protein>
<evidence type="ECO:0000313" key="2">
    <source>
        <dbReference type="EMBL" id="KAJ7199646.1"/>
    </source>
</evidence>
<keyword evidence="3" id="KW-1185">Reference proteome</keyword>
<evidence type="ECO:0000313" key="3">
    <source>
        <dbReference type="Proteomes" id="UP001219525"/>
    </source>
</evidence>
<keyword evidence="1" id="KW-1133">Transmembrane helix</keyword>
<proteinExistence type="predicted"/>
<feature type="transmembrane region" description="Helical" evidence="1">
    <location>
        <begin position="194"/>
        <end position="218"/>
    </location>
</feature>
<keyword evidence="1" id="KW-0812">Transmembrane</keyword>
<dbReference type="AlphaFoldDB" id="A0AAD6V1C1"/>
<reference evidence="2" key="1">
    <citation type="submission" date="2023-03" db="EMBL/GenBank/DDBJ databases">
        <title>Massive genome expansion in bonnet fungi (Mycena s.s.) driven by repeated elements and novel gene families across ecological guilds.</title>
        <authorList>
            <consortium name="Lawrence Berkeley National Laboratory"/>
            <person name="Harder C.B."/>
            <person name="Miyauchi S."/>
            <person name="Viragh M."/>
            <person name="Kuo A."/>
            <person name="Thoen E."/>
            <person name="Andreopoulos B."/>
            <person name="Lu D."/>
            <person name="Skrede I."/>
            <person name="Drula E."/>
            <person name="Henrissat B."/>
            <person name="Morin E."/>
            <person name="Kohler A."/>
            <person name="Barry K."/>
            <person name="LaButti K."/>
            <person name="Morin E."/>
            <person name="Salamov A."/>
            <person name="Lipzen A."/>
            <person name="Mereny Z."/>
            <person name="Hegedus B."/>
            <person name="Baldrian P."/>
            <person name="Stursova M."/>
            <person name="Weitz H."/>
            <person name="Taylor A."/>
            <person name="Grigoriev I.V."/>
            <person name="Nagy L.G."/>
            <person name="Martin F."/>
            <person name="Kauserud H."/>
        </authorList>
    </citation>
    <scope>NUCLEOTIDE SEQUENCE</scope>
    <source>
        <strain evidence="2">9144</strain>
    </source>
</reference>
<accession>A0AAD6V1C1</accession>
<sequence>MTTQGLHFPLTHDTGIKTNAVPSVALFSAHSSDWMDSKFRPLPMGGQGANRPDKVVSIFHFASHRSIVVGKESRKSLLSSSKALRRLSVILHSTLVVLHLVLIATWATNLEHRLVFPFDTARNKLISLFITTISTTFGTIYAAVLVFMTQTLSLRRGMQADQTLTATHDHTAAWAGLGAAVFHVWYQKAVPASLVGVLSTFFYLGNILVLHITTPALFSLATFTSTRSVPVQTQSIPALNFSVINPGVLDAHASADDYTNFVDPYTQGALIFLPSVLGAGTNLGLFGNTLYDVVDVNQGVGNVTVNATGVSTTCGYLPGVEISPSDAWFASYTLNGTDYYVLDITNTQPEMISAPGTEAVLFQYMVFYSPVPVVDSSNNRGPFLESPSQNGTFQFIACMQTPVNQVATVDAESRQLLAVAPDIRKTNSTWGPYTGPSNRLKIENVFDTFPILYTNAPASDTQLSQNLRLSSVAELYLNQKLNLTSTTPENLTLHDVENALSDLAASIFWTLSHIPPIRGNVASCGSSACIDDNNDPFTVLRGNATVTNLITQARLDLSIIAVSAGLAASIALMIIAYSTSILTRAGLEERELPIDGLGVLHAIWLYRNHPELETLIDQAEYPSTQNLREAGMVRVRLVDGSISRRRRSESF</sequence>
<feature type="transmembrane region" description="Helical" evidence="1">
    <location>
        <begin position="83"/>
        <end position="106"/>
    </location>
</feature>
<organism evidence="2 3">
    <name type="scientific">Mycena pura</name>
    <dbReference type="NCBI Taxonomy" id="153505"/>
    <lineage>
        <taxon>Eukaryota</taxon>
        <taxon>Fungi</taxon>
        <taxon>Dikarya</taxon>
        <taxon>Basidiomycota</taxon>
        <taxon>Agaricomycotina</taxon>
        <taxon>Agaricomycetes</taxon>
        <taxon>Agaricomycetidae</taxon>
        <taxon>Agaricales</taxon>
        <taxon>Marasmiineae</taxon>
        <taxon>Mycenaceae</taxon>
        <taxon>Mycena</taxon>
    </lineage>
</organism>
<comment type="caution">
    <text evidence="2">The sequence shown here is derived from an EMBL/GenBank/DDBJ whole genome shotgun (WGS) entry which is preliminary data.</text>
</comment>